<gene>
    <name evidence="1" type="ORF">O0235_06525</name>
</gene>
<keyword evidence="2" id="KW-1185">Reference proteome</keyword>
<protein>
    <submittedName>
        <fullName evidence="1">Uncharacterized protein</fullName>
    </submittedName>
</protein>
<accession>A0ABY7MD26</accession>
<dbReference type="Proteomes" id="UP001212803">
    <property type="component" value="Chromosome"/>
</dbReference>
<evidence type="ECO:0000313" key="1">
    <source>
        <dbReference type="EMBL" id="WBL37218.1"/>
    </source>
</evidence>
<evidence type="ECO:0000313" key="2">
    <source>
        <dbReference type="Proteomes" id="UP001212803"/>
    </source>
</evidence>
<reference evidence="1 2" key="1">
    <citation type="journal article" date="2023" name="ISME J.">
        <title>Thermophilic Dehalococcoidia with unusual traits shed light on an unexpected past.</title>
        <authorList>
            <person name="Palmer M."/>
            <person name="Covington J.K."/>
            <person name="Zhou E.M."/>
            <person name="Thomas S.C."/>
            <person name="Habib N."/>
            <person name="Seymour C.O."/>
            <person name="Lai D."/>
            <person name="Johnston J."/>
            <person name="Hashimi A."/>
            <person name="Jiao J.Y."/>
            <person name="Muok A.R."/>
            <person name="Liu L."/>
            <person name="Xian W.D."/>
            <person name="Zhi X.Y."/>
            <person name="Li M.M."/>
            <person name="Silva L.P."/>
            <person name="Bowen B.P."/>
            <person name="Louie K."/>
            <person name="Briegel A."/>
            <person name="Pett-Ridge J."/>
            <person name="Weber P.K."/>
            <person name="Tocheva E.I."/>
            <person name="Woyke T."/>
            <person name="Northen T.R."/>
            <person name="Mayali X."/>
            <person name="Li W.J."/>
            <person name="Hedlund B.P."/>
        </authorList>
    </citation>
    <scope>NUCLEOTIDE SEQUENCE [LARGE SCALE GENOMIC DNA]</scope>
    <source>
        <strain evidence="1 2">YIM 72310</strain>
    </source>
</reference>
<organism evidence="1 2">
    <name type="scientific">Tepidiforma flava</name>
    <dbReference type="NCBI Taxonomy" id="3004094"/>
    <lineage>
        <taxon>Bacteria</taxon>
        <taxon>Bacillati</taxon>
        <taxon>Chloroflexota</taxon>
        <taxon>Tepidiformia</taxon>
        <taxon>Tepidiformales</taxon>
        <taxon>Tepidiformaceae</taxon>
        <taxon>Tepidiforma</taxon>
    </lineage>
</organism>
<dbReference type="RefSeq" id="WP_270057731.1">
    <property type="nucleotide sequence ID" value="NZ_CP115149.1"/>
</dbReference>
<proteinExistence type="predicted"/>
<name>A0ABY7MD26_9CHLR</name>
<dbReference type="EMBL" id="CP115149">
    <property type="protein sequence ID" value="WBL37218.1"/>
    <property type="molecule type" value="Genomic_DNA"/>
</dbReference>
<sequence>MTEYPHPHLRQLLAHARCLVAAVRDRAAPLPPFDDLVDRAAAALLVAMAFREVSRDLPLRGTAAAAAAAIAGLARAAREGADPADIEAALAALESLLARAGAPAGAAG</sequence>